<keyword evidence="2" id="KW-1133">Transmembrane helix</keyword>
<dbReference type="AlphaFoldDB" id="A0A918TNM8"/>
<gene>
    <name evidence="3" type="ORF">GCM10007100_19110</name>
</gene>
<dbReference type="PROSITE" id="PS51257">
    <property type="entry name" value="PROKAR_LIPOPROTEIN"/>
    <property type="match status" value="1"/>
</dbReference>
<evidence type="ECO:0000256" key="2">
    <source>
        <dbReference type="SAM" id="Phobius"/>
    </source>
</evidence>
<name>A0A918TNM8_9BACT</name>
<feature type="transmembrane region" description="Helical" evidence="2">
    <location>
        <begin position="47"/>
        <end position="69"/>
    </location>
</feature>
<proteinExistence type="predicted"/>
<keyword evidence="2" id="KW-0472">Membrane</keyword>
<evidence type="ECO:0000256" key="1">
    <source>
        <dbReference type="SAM" id="MobiDB-lite"/>
    </source>
</evidence>
<evidence type="ECO:0000313" key="3">
    <source>
        <dbReference type="EMBL" id="GHC52896.1"/>
    </source>
</evidence>
<dbReference type="Proteomes" id="UP000644507">
    <property type="component" value="Unassembled WGS sequence"/>
</dbReference>
<feature type="region of interest" description="Disordered" evidence="1">
    <location>
        <begin position="104"/>
        <end position="127"/>
    </location>
</feature>
<evidence type="ECO:0000313" key="4">
    <source>
        <dbReference type="Proteomes" id="UP000644507"/>
    </source>
</evidence>
<sequence length="127" mass="13996">MRIFSIIVAILSLGAGFGCLAMASKYRKIYMDLELTLPTFNQTLLKTSGLMPGGFFIAFAVLLLTLICCKQTKSAFYLAIPTLFFIILVSITLPIALISPLSAAKETENRNRTNTVESRQPDEEPSE</sequence>
<protein>
    <submittedName>
        <fullName evidence="3">Uncharacterized protein</fullName>
    </submittedName>
</protein>
<feature type="transmembrane region" description="Helical" evidence="2">
    <location>
        <begin position="76"/>
        <end position="98"/>
    </location>
</feature>
<organism evidence="3 4">
    <name type="scientific">Roseibacillus persicicus</name>
    <dbReference type="NCBI Taxonomy" id="454148"/>
    <lineage>
        <taxon>Bacteria</taxon>
        <taxon>Pseudomonadati</taxon>
        <taxon>Verrucomicrobiota</taxon>
        <taxon>Verrucomicrobiia</taxon>
        <taxon>Verrucomicrobiales</taxon>
        <taxon>Verrucomicrobiaceae</taxon>
        <taxon>Roseibacillus</taxon>
    </lineage>
</organism>
<comment type="caution">
    <text evidence="3">The sequence shown here is derived from an EMBL/GenBank/DDBJ whole genome shotgun (WGS) entry which is preliminary data.</text>
</comment>
<reference evidence="3" key="1">
    <citation type="journal article" date="2014" name="Int. J. Syst. Evol. Microbiol.">
        <title>Complete genome sequence of Corynebacterium casei LMG S-19264T (=DSM 44701T), isolated from a smear-ripened cheese.</title>
        <authorList>
            <consortium name="US DOE Joint Genome Institute (JGI-PGF)"/>
            <person name="Walter F."/>
            <person name="Albersmeier A."/>
            <person name="Kalinowski J."/>
            <person name="Ruckert C."/>
        </authorList>
    </citation>
    <scope>NUCLEOTIDE SEQUENCE</scope>
    <source>
        <strain evidence="3">KCTC 12988</strain>
    </source>
</reference>
<dbReference type="EMBL" id="BMXI01000007">
    <property type="protein sequence ID" value="GHC52896.1"/>
    <property type="molecule type" value="Genomic_DNA"/>
</dbReference>
<dbReference type="RefSeq" id="WP_189569715.1">
    <property type="nucleotide sequence ID" value="NZ_BMXI01000007.1"/>
</dbReference>
<keyword evidence="4" id="KW-1185">Reference proteome</keyword>
<accession>A0A918TNM8</accession>
<reference evidence="3" key="2">
    <citation type="submission" date="2020-09" db="EMBL/GenBank/DDBJ databases">
        <authorList>
            <person name="Sun Q."/>
            <person name="Kim S."/>
        </authorList>
    </citation>
    <scope>NUCLEOTIDE SEQUENCE</scope>
    <source>
        <strain evidence="3">KCTC 12988</strain>
    </source>
</reference>
<keyword evidence="2" id="KW-0812">Transmembrane</keyword>